<reference evidence="2 3" key="1">
    <citation type="submission" date="2019-08" db="EMBL/GenBank/DDBJ databases">
        <title>In-depth cultivation of the pig gut microbiome towards novel bacterial diversity and tailored functional studies.</title>
        <authorList>
            <person name="Wylensek D."/>
            <person name="Hitch T.C.A."/>
            <person name="Clavel T."/>
        </authorList>
    </citation>
    <scope>NUCLEOTIDE SEQUENCE [LARGE SCALE GENOMIC DNA]</scope>
    <source>
        <strain evidence="2 3">Oil+RF-744-WCA-WT-13</strain>
    </source>
</reference>
<evidence type="ECO:0000313" key="3">
    <source>
        <dbReference type="Proteomes" id="UP000466864"/>
    </source>
</evidence>
<protein>
    <recommendedName>
        <fullName evidence="1">Phage terminase large subunit GpA ATPase domain-containing protein</fullName>
    </recommendedName>
</protein>
<evidence type="ECO:0000313" key="2">
    <source>
        <dbReference type="EMBL" id="MST81149.1"/>
    </source>
</evidence>
<gene>
    <name evidence="2" type="ORF">FYJ60_02210</name>
</gene>
<dbReference type="Pfam" id="PF05876">
    <property type="entry name" value="GpA_ATPase"/>
    <property type="match status" value="1"/>
</dbReference>
<dbReference type="Proteomes" id="UP000466864">
    <property type="component" value="Unassembled WGS sequence"/>
</dbReference>
<comment type="caution">
    <text evidence="2">The sequence shown here is derived from an EMBL/GenBank/DDBJ whole genome shotgun (WGS) entry which is preliminary data.</text>
</comment>
<organism evidence="2 3">
    <name type="scientific">Bilifractor porci</name>
    <dbReference type="NCBI Taxonomy" id="2606636"/>
    <lineage>
        <taxon>Bacteria</taxon>
        <taxon>Bacillati</taxon>
        <taxon>Bacillota</taxon>
        <taxon>Clostridia</taxon>
        <taxon>Lachnospirales</taxon>
        <taxon>Lachnospiraceae</taxon>
        <taxon>Bilifractor</taxon>
    </lineage>
</organism>
<sequence length="62" mass="7274">MRTDYTIVSKPDYINVECPHCGENVRIPFDQVDFESDYWGDGGWCICPECKKDIELGDYEYD</sequence>
<dbReference type="RefSeq" id="WP_154456943.1">
    <property type="nucleotide sequence ID" value="NZ_VUMV01000001.1"/>
</dbReference>
<name>A0A7X2P6K7_9FIRM</name>
<accession>A0A7X2P6K7</accession>
<keyword evidence="3" id="KW-1185">Reference proteome</keyword>
<proteinExistence type="predicted"/>
<dbReference type="InterPro" id="IPR046453">
    <property type="entry name" value="GpA_ATPase"/>
</dbReference>
<dbReference type="AlphaFoldDB" id="A0A7X2P6K7"/>
<dbReference type="GO" id="GO:0016887">
    <property type="term" value="F:ATP hydrolysis activity"/>
    <property type="evidence" value="ECO:0007669"/>
    <property type="project" value="InterPro"/>
</dbReference>
<dbReference type="EMBL" id="VUMV01000001">
    <property type="protein sequence ID" value="MST81149.1"/>
    <property type="molecule type" value="Genomic_DNA"/>
</dbReference>
<feature type="domain" description="Phage terminase large subunit GpA ATPase" evidence="1">
    <location>
        <begin position="15"/>
        <end position="55"/>
    </location>
</feature>
<evidence type="ECO:0000259" key="1">
    <source>
        <dbReference type="Pfam" id="PF05876"/>
    </source>
</evidence>